<sequence>MPSLSQWLGELRGQFDHFPTWRTSQQSVWDIRKRFQWCQVAIWADDLPPDAPEYGDLELYLASQNAGQKLSVPGIRH</sequence>
<dbReference type="SUPFAM" id="SSF46626">
    <property type="entry name" value="Cytochrome c"/>
    <property type="match status" value="1"/>
</dbReference>
<evidence type="ECO:0000313" key="2">
    <source>
        <dbReference type="EMBL" id="MCG2668265.1"/>
    </source>
</evidence>
<dbReference type="Proteomes" id="UP001139012">
    <property type="component" value="Unassembled WGS sequence"/>
</dbReference>
<evidence type="ECO:0000313" key="1">
    <source>
        <dbReference type="EMBL" id="MCG2626258.1"/>
    </source>
</evidence>
<dbReference type="Gene3D" id="1.10.760.10">
    <property type="entry name" value="Cytochrome c-like domain"/>
    <property type="match status" value="1"/>
</dbReference>
<comment type="caution">
    <text evidence="1">The sequence shown here is derived from an EMBL/GenBank/DDBJ whole genome shotgun (WGS) entry which is preliminary data.</text>
</comment>
<protein>
    <submittedName>
        <fullName evidence="1">Uncharacterized protein</fullName>
    </submittedName>
</protein>
<dbReference type="Proteomes" id="UP001139054">
    <property type="component" value="Unassembled WGS sequence"/>
</dbReference>
<keyword evidence="3" id="KW-1185">Reference proteome</keyword>
<dbReference type="EMBL" id="JAKLUA010000004">
    <property type="protein sequence ID" value="MCG2668265.1"/>
    <property type="molecule type" value="Genomic_DNA"/>
</dbReference>
<organism evidence="1 4">
    <name type="scientific">Bradyrhizobium zhengyangense</name>
    <dbReference type="NCBI Taxonomy" id="2911009"/>
    <lineage>
        <taxon>Bacteria</taxon>
        <taxon>Pseudomonadati</taxon>
        <taxon>Pseudomonadota</taxon>
        <taxon>Alphaproteobacteria</taxon>
        <taxon>Hyphomicrobiales</taxon>
        <taxon>Nitrobacteraceae</taxon>
        <taxon>Bradyrhizobium</taxon>
    </lineage>
</organism>
<gene>
    <name evidence="2" type="ORF">L6637_14980</name>
    <name evidence="1" type="ORF">L6654_06415</name>
</gene>
<proteinExistence type="predicted"/>
<evidence type="ECO:0000313" key="4">
    <source>
        <dbReference type="Proteomes" id="UP001139054"/>
    </source>
</evidence>
<dbReference type="InterPro" id="IPR036909">
    <property type="entry name" value="Cyt_c-like_dom_sf"/>
</dbReference>
<dbReference type="AlphaFoldDB" id="A0A9X1R838"/>
<accession>A0A9X1R838</accession>
<dbReference type="GO" id="GO:0009055">
    <property type="term" value="F:electron transfer activity"/>
    <property type="evidence" value="ECO:0007669"/>
    <property type="project" value="InterPro"/>
</dbReference>
<reference evidence="1" key="1">
    <citation type="submission" date="2022-01" db="EMBL/GenBank/DDBJ databases">
        <title>Genome sequnece data of strain Bradyrhizobium sp. nov.</title>
        <authorList>
            <person name="Zhang J."/>
        </authorList>
    </citation>
    <scope>NUCLEOTIDE SEQUENCE</scope>
    <source>
        <strain evidence="2">WYCCWR 12774</strain>
        <strain evidence="1">WYCCWR 13023</strain>
    </source>
</reference>
<evidence type="ECO:0000313" key="3">
    <source>
        <dbReference type="Proteomes" id="UP001139012"/>
    </source>
</evidence>
<dbReference type="EMBL" id="JAKLTY010000003">
    <property type="protein sequence ID" value="MCG2626258.1"/>
    <property type="molecule type" value="Genomic_DNA"/>
</dbReference>
<dbReference type="RefSeq" id="WP_237866366.1">
    <property type="nucleotide sequence ID" value="NZ_JAKLTY010000003.1"/>
</dbReference>
<name>A0A9X1R838_9BRAD</name>
<dbReference type="GO" id="GO:0020037">
    <property type="term" value="F:heme binding"/>
    <property type="evidence" value="ECO:0007669"/>
    <property type="project" value="InterPro"/>
</dbReference>